<organism evidence="1 2">
    <name type="scientific">Trichonephila inaurata madagascariensis</name>
    <dbReference type="NCBI Taxonomy" id="2747483"/>
    <lineage>
        <taxon>Eukaryota</taxon>
        <taxon>Metazoa</taxon>
        <taxon>Ecdysozoa</taxon>
        <taxon>Arthropoda</taxon>
        <taxon>Chelicerata</taxon>
        <taxon>Arachnida</taxon>
        <taxon>Araneae</taxon>
        <taxon>Araneomorphae</taxon>
        <taxon>Entelegynae</taxon>
        <taxon>Araneoidea</taxon>
        <taxon>Nephilidae</taxon>
        <taxon>Trichonephila</taxon>
        <taxon>Trichonephila inaurata</taxon>
    </lineage>
</organism>
<comment type="caution">
    <text evidence="1">The sequence shown here is derived from an EMBL/GenBank/DDBJ whole genome shotgun (WGS) entry which is preliminary data.</text>
</comment>
<evidence type="ECO:0000313" key="2">
    <source>
        <dbReference type="Proteomes" id="UP000886998"/>
    </source>
</evidence>
<dbReference type="EMBL" id="BMAV01022830">
    <property type="protein sequence ID" value="GFY78120.1"/>
    <property type="molecule type" value="Genomic_DNA"/>
</dbReference>
<dbReference type="AlphaFoldDB" id="A0A8X6YVV7"/>
<evidence type="ECO:0000313" key="1">
    <source>
        <dbReference type="EMBL" id="GFY78120.1"/>
    </source>
</evidence>
<accession>A0A8X6YVV7</accession>
<protein>
    <submittedName>
        <fullName evidence="1">Uncharacterized protein</fullName>
    </submittedName>
</protein>
<reference evidence="1" key="1">
    <citation type="submission" date="2020-08" db="EMBL/GenBank/DDBJ databases">
        <title>Multicomponent nature underlies the extraordinary mechanical properties of spider dragline silk.</title>
        <authorList>
            <person name="Kono N."/>
            <person name="Nakamura H."/>
            <person name="Mori M."/>
            <person name="Yoshida Y."/>
            <person name="Ohtoshi R."/>
            <person name="Malay A.D."/>
            <person name="Moran D.A.P."/>
            <person name="Tomita M."/>
            <person name="Numata K."/>
            <person name="Arakawa K."/>
        </authorList>
    </citation>
    <scope>NUCLEOTIDE SEQUENCE</scope>
</reference>
<proteinExistence type="predicted"/>
<dbReference type="OrthoDB" id="6434263at2759"/>
<sequence length="140" mass="15244">MFNNYHPKAGVLTADGYSYEVIRNADKYYFADSHPCGAAGGKARGPNGKACVIECDTFDELLRGSKNVQYMVNYIDANVKDNIVRNYGIEQEAATQDIVRLQPSQAEAVPLIQTSVMAPIDCAEPNVKDEVETGAHKGVS</sequence>
<dbReference type="Proteomes" id="UP000886998">
    <property type="component" value="Unassembled WGS sequence"/>
</dbReference>
<name>A0A8X6YVV7_9ARAC</name>
<dbReference type="Gene3D" id="3.90.70.120">
    <property type="match status" value="1"/>
</dbReference>
<keyword evidence="2" id="KW-1185">Reference proteome</keyword>
<gene>
    <name evidence="1" type="primary">AVEN_184281_1</name>
    <name evidence="1" type="ORF">TNIN_62061</name>
</gene>